<gene>
    <name evidence="7" type="ORF">SmJEL517_g04791</name>
</gene>
<dbReference type="Pfam" id="PF10366">
    <property type="entry name" value="Vps39_1"/>
    <property type="match status" value="1"/>
</dbReference>
<feature type="repeat" description="CHCR" evidence="4">
    <location>
        <begin position="592"/>
        <end position="741"/>
    </location>
</feature>
<name>A0A507C262_9FUNG</name>
<evidence type="ECO:0000256" key="1">
    <source>
        <dbReference type="ARBA" id="ARBA00004184"/>
    </source>
</evidence>
<evidence type="ECO:0000256" key="3">
    <source>
        <dbReference type="ARBA" id="ARBA00038201"/>
    </source>
</evidence>
<evidence type="ECO:0000256" key="2">
    <source>
        <dbReference type="ARBA" id="ARBA00023136"/>
    </source>
</evidence>
<protein>
    <recommendedName>
        <fullName evidence="6">CNH domain-containing protein</fullName>
    </recommendedName>
</protein>
<reference evidence="7 8" key="1">
    <citation type="journal article" date="2019" name="Sci. Rep.">
        <title>Comparative genomics of chytrid fungi reveal insights into the obligate biotrophic and pathogenic lifestyle of Synchytrium endobioticum.</title>
        <authorList>
            <person name="van de Vossenberg B.T.L.H."/>
            <person name="Warris S."/>
            <person name="Nguyen H.D.T."/>
            <person name="van Gent-Pelzer M.P.E."/>
            <person name="Joly D.L."/>
            <person name="van de Geest H.C."/>
            <person name="Bonants P.J.M."/>
            <person name="Smith D.S."/>
            <person name="Levesque C.A."/>
            <person name="van der Lee T.A.J."/>
        </authorList>
    </citation>
    <scope>NUCLEOTIDE SEQUENCE [LARGE SCALE GENOMIC DNA]</scope>
    <source>
        <strain evidence="7 8">JEL517</strain>
    </source>
</reference>
<dbReference type="GO" id="GO:0006886">
    <property type="term" value="P:intracellular protein transport"/>
    <property type="evidence" value="ECO:0007669"/>
    <property type="project" value="UniProtKB-UniRule"/>
</dbReference>
<dbReference type="InterPro" id="IPR001180">
    <property type="entry name" value="CNH_dom"/>
</dbReference>
<dbReference type="PANTHER" id="PTHR12894">
    <property type="entry name" value="CNH DOMAIN CONTAINING"/>
    <property type="match status" value="1"/>
</dbReference>
<dbReference type="InterPro" id="IPR019452">
    <property type="entry name" value="VPS39/TGF_beta_rcpt-assoc_1"/>
</dbReference>
<evidence type="ECO:0000313" key="7">
    <source>
        <dbReference type="EMBL" id="TPX32046.1"/>
    </source>
</evidence>
<dbReference type="PROSITE" id="PS50236">
    <property type="entry name" value="CHCR"/>
    <property type="match status" value="1"/>
</dbReference>
<dbReference type="GO" id="GO:0000329">
    <property type="term" value="C:fungal-type vacuole membrane"/>
    <property type="evidence" value="ECO:0007669"/>
    <property type="project" value="TreeGrafter"/>
</dbReference>
<dbReference type="STRING" id="1806994.A0A507C262"/>
<keyword evidence="2" id="KW-0472">Membrane</keyword>
<evidence type="ECO:0000313" key="8">
    <source>
        <dbReference type="Proteomes" id="UP000319731"/>
    </source>
</evidence>
<dbReference type="RefSeq" id="XP_031023320.1">
    <property type="nucleotide sequence ID" value="XM_031170719.1"/>
</dbReference>
<dbReference type="InterPro" id="IPR036322">
    <property type="entry name" value="WD40_repeat_dom_sf"/>
</dbReference>
<organism evidence="7 8">
    <name type="scientific">Synchytrium microbalum</name>
    <dbReference type="NCBI Taxonomy" id="1806994"/>
    <lineage>
        <taxon>Eukaryota</taxon>
        <taxon>Fungi</taxon>
        <taxon>Fungi incertae sedis</taxon>
        <taxon>Chytridiomycota</taxon>
        <taxon>Chytridiomycota incertae sedis</taxon>
        <taxon>Chytridiomycetes</taxon>
        <taxon>Synchytriales</taxon>
        <taxon>Synchytriaceae</taxon>
        <taxon>Synchytrium</taxon>
    </lineage>
</organism>
<evidence type="ECO:0000256" key="4">
    <source>
        <dbReference type="PROSITE-ProRule" id="PRU01006"/>
    </source>
</evidence>
<dbReference type="PROSITE" id="PS50219">
    <property type="entry name" value="CNH"/>
    <property type="match status" value="1"/>
</dbReference>
<evidence type="ECO:0000256" key="5">
    <source>
        <dbReference type="SAM" id="MobiDB-lite"/>
    </source>
</evidence>
<dbReference type="GO" id="GO:0034058">
    <property type="term" value="P:endosomal vesicle fusion"/>
    <property type="evidence" value="ECO:0007669"/>
    <property type="project" value="TreeGrafter"/>
</dbReference>
<keyword evidence="8" id="KW-1185">Reference proteome</keyword>
<dbReference type="GO" id="GO:0006914">
    <property type="term" value="P:autophagy"/>
    <property type="evidence" value="ECO:0007669"/>
    <property type="project" value="TreeGrafter"/>
</dbReference>
<dbReference type="Proteomes" id="UP000319731">
    <property type="component" value="Unassembled WGS sequence"/>
</dbReference>
<comment type="caution">
    <text evidence="7">The sequence shown here is derived from an EMBL/GenBank/DDBJ whole genome shotgun (WGS) entry which is preliminary data.</text>
</comment>
<dbReference type="EMBL" id="QEAO01000035">
    <property type="protein sequence ID" value="TPX32046.1"/>
    <property type="molecule type" value="Genomic_DNA"/>
</dbReference>
<proteinExistence type="inferred from homology"/>
<dbReference type="OrthoDB" id="5325112at2759"/>
<dbReference type="PANTHER" id="PTHR12894:SF49">
    <property type="entry name" value="VAM6_VPS39-LIKE PROTEIN"/>
    <property type="match status" value="1"/>
</dbReference>
<dbReference type="Pfam" id="PF00780">
    <property type="entry name" value="CNH"/>
    <property type="match status" value="1"/>
</dbReference>
<dbReference type="InterPro" id="IPR019453">
    <property type="entry name" value="VPS39/TGFA1_Znf"/>
</dbReference>
<dbReference type="GO" id="GO:0012505">
    <property type="term" value="C:endomembrane system"/>
    <property type="evidence" value="ECO:0007669"/>
    <property type="project" value="UniProtKB-SubCell"/>
</dbReference>
<dbReference type="GeneID" id="42006016"/>
<dbReference type="AlphaFoldDB" id="A0A507C262"/>
<dbReference type="InterPro" id="IPR000547">
    <property type="entry name" value="Clathrin_H-chain/VPS_repeat"/>
</dbReference>
<accession>A0A507C262</accession>
<dbReference type="Pfam" id="PF10367">
    <property type="entry name" value="zf-Vps39_C"/>
    <property type="match status" value="1"/>
</dbReference>
<dbReference type="SUPFAM" id="SSF50978">
    <property type="entry name" value="WD40 repeat-like"/>
    <property type="match status" value="1"/>
</dbReference>
<comment type="subcellular location">
    <subcellularLocation>
        <location evidence="1">Endomembrane system</location>
        <topology evidence="1">Peripheral membrane protein</topology>
    </subcellularLocation>
</comment>
<evidence type="ECO:0000259" key="6">
    <source>
        <dbReference type="PROSITE" id="PS50219"/>
    </source>
</evidence>
<feature type="domain" description="CNH" evidence="6">
    <location>
        <begin position="16"/>
        <end position="290"/>
    </location>
</feature>
<feature type="region of interest" description="Disordered" evidence="5">
    <location>
        <begin position="430"/>
        <end position="455"/>
    </location>
</feature>
<sequence length="868" mass="98310">MLYEVYSRQSIIENLPLRIICIHPHGNRIYIGTSEGCLLVYQFDDEPSFVISLLESRKNFTKRPIEQLAVISNILILLSDGVISQYDAVTLAPRSTLDGARGSHLFAITTTASTNDTLPKHQLVAGLKRKLVLFECKVDGTCLSEISKEWTLPDKPRMIGWLDSERLFAIINKSVLVVNIITNEIRPLNEGAAAKLVASRMARPGVLPAPNGRSLVTREKCTMFVESDGRVLGERDIEWSEAPEYVVLLSPYVIGLVNSNVEVRSLRTRAVVQRLNMPGAKIVESSEMVYVASTNSVWRLLPIDFDDQIEVLISAKKFEEAQTLIEELDFPSPEHKISNIIRVKSLLAHHMFTDQARYEEAVALLQGVEASPLDVINLYPDIAPVDPESTDPVTTSDKRALLVLKDYLTNQRGLLAKLWRQQQQLHPNIYQSPFSNHSGSATNSQGPGSTWSSHSGGPVNGNVDISMTDLLYLSELVDTALLKVCLKVNDALVGPLVRVGNRVNLAEAETLLGERKKYKELLDLYRTRGLHRKALDLLVKQLDEAHPDTSDQLLNYLKRLGSSELDLVLEYLPTLIPNHSQSILRMLTDVDEDSLLGELEADARRKVLDTLDQCSPETGLAYLEHLVLQLNEPSPELHERLAMTYVAQQSSEPKLLNFLEQSTMYRPMKLLEAFPKDYLFAERVILYSRLDLHDEAIRIFVYDLEQYHLAEKYCRRHYDPQHPITKDIFSILYSHYMTLVDQGKIKMEVVLGFLSRYGMYLDVVKTIMLTSPEVKLSDMLGFVQGVWLDSQRKRHDGQVLLNLCKSDKAKKSLDTIRYQSRRVTITDDRMCSRCLKRIGNSAFGVYPNLKIAHVYCIYSSSEMYIQHP</sequence>
<dbReference type="InterPro" id="IPR032914">
    <property type="entry name" value="Vam6/VPS39/TRAP1"/>
</dbReference>
<comment type="similarity">
    <text evidence="3">Belongs to the VAM6/VPS39 family.</text>
</comment>